<dbReference type="GO" id="GO:0005634">
    <property type="term" value="C:nucleus"/>
    <property type="evidence" value="ECO:0007669"/>
    <property type="project" value="TreeGrafter"/>
</dbReference>
<dbReference type="InterPro" id="IPR024314">
    <property type="entry name" value="SUFU_C"/>
</dbReference>
<feature type="domain" description="Growth arrest-specific protein 8" evidence="5">
    <location>
        <begin position="773"/>
        <end position="971"/>
    </location>
</feature>
<dbReference type="Proteomes" id="UP000678499">
    <property type="component" value="Unassembled WGS sequence"/>
</dbReference>
<dbReference type="GO" id="GO:0031514">
    <property type="term" value="C:motile cilium"/>
    <property type="evidence" value="ECO:0007669"/>
    <property type="project" value="InterPro"/>
</dbReference>
<keyword evidence="1" id="KW-0175">Coiled coil</keyword>
<evidence type="ECO:0000259" key="4">
    <source>
        <dbReference type="Pfam" id="PF12470"/>
    </source>
</evidence>
<dbReference type="Pfam" id="PF12470">
    <property type="entry name" value="SUFU_C"/>
    <property type="match status" value="1"/>
</dbReference>
<dbReference type="InterPro" id="IPR038489">
    <property type="entry name" value="SUFU_C_sf"/>
</dbReference>
<dbReference type="OrthoDB" id="10038834at2759"/>
<dbReference type="Pfam" id="PF05076">
    <property type="entry name" value="SUFU"/>
    <property type="match status" value="1"/>
</dbReference>
<evidence type="ECO:0000259" key="5">
    <source>
        <dbReference type="Pfam" id="PF13851"/>
    </source>
</evidence>
<dbReference type="InterPro" id="IPR037181">
    <property type="entry name" value="SUFU_N"/>
</dbReference>
<dbReference type="Pfam" id="PF13851">
    <property type="entry name" value="GAS"/>
    <property type="match status" value="1"/>
</dbReference>
<dbReference type="SUPFAM" id="SSF103359">
    <property type="entry name" value="Suppressor of Fused, N-terminal domain"/>
    <property type="match status" value="1"/>
</dbReference>
<evidence type="ECO:0000259" key="3">
    <source>
        <dbReference type="Pfam" id="PF05076"/>
    </source>
</evidence>
<dbReference type="InterPro" id="IPR007768">
    <property type="entry name" value="Suppressor_of_fused"/>
</dbReference>
<feature type="domain" description="Suppressor of fused-like" evidence="3">
    <location>
        <begin position="70"/>
        <end position="251"/>
    </location>
</feature>
<evidence type="ECO:0000313" key="7">
    <source>
        <dbReference type="Proteomes" id="UP000678499"/>
    </source>
</evidence>
<proteinExistence type="predicted"/>
<evidence type="ECO:0000256" key="1">
    <source>
        <dbReference type="SAM" id="Coils"/>
    </source>
</evidence>
<dbReference type="InterPro" id="IPR020941">
    <property type="entry name" value="SUFU-like_domain"/>
</dbReference>
<evidence type="ECO:0000256" key="2">
    <source>
        <dbReference type="SAM" id="MobiDB-lite"/>
    </source>
</evidence>
<reference evidence="6" key="1">
    <citation type="submission" date="2020-11" db="EMBL/GenBank/DDBJ databases">
        <authorList>
            <person name="Tran Van P."/>
        </authorList>
    </citation>
    <scope>NUCLEOTIDE SEQUENCE</scope>
</reference>
<dbReference type="PANTHER" id="PTHR10928:SF2">
    <property type="entry name" value="SUPPRESSOR OF FUSED HOMOLOG"/>
    <property type="match status" value="1"/>
</dbReference>
<evidence type="ECO:0008006" key="8">
    <source>
        <dbReference type="Google" id="ProtNLM"/>
    </source>
</evidence>
<protein>
    <recommendedName>
        <fullName evidence="8">Suppressor of fused homolog</fullName>
    </recommendedName>
</protein>
<sequence length="1002" mass="110860">MARSLGLSKILEPALPDVMETALPHGARISVHPPATPPGLAALFEACRATYPDQPNPLQVNAVVKYWLGGPDPLDYISMYANPGDPVTDTPAHWHYISFGLSDLHGDGRVHARNLGDQVPNQPSGFGFELSFRLKSLPEEDSPPTWPAAIMQALARYVFKFRNLFCVGDHISWNCPIDGGVTQLQHFLLAEDPQLGVVLTPCGSVQFLQLVGITDDELRTVQHWNGPEILSVIRRVMGCGGDWLVTDLARESVFACDPSVKEDVRTGILRDGSNLSGVSAQCCWCEMISIAGEVPSTKTLANSITMASFNGNSSSGIDALTGSMSCMAISQDLENVSAAQMKHNNSVAFKEPGMRSISAQESQQLCNVLRRDSATAGSSRYKAKSSSIDVVARSTNQAIGEYLGGNLESTAKSLEFIPSKLLNGVHLCFNYEAGNLLPLALQGRVMHGRHFTFQGVAVGNDDANVVGGNVITFVAEKVKGTWASVAHPYASRGSWLHVLLTPTLAENIFFEVQKALAEGFQTVGPRTLEWPEHKMTMSPKKGTDKSGASSGTGTKTKKKKSGSGRAPVIVDGLPIGEMSREQVEDLVYRMRAEMDRERAARNRAELELTRVNSFWSIAQSEASSLKDNLTVRDRELEETAKRHASQVKEHKQRVKSLLFEQRASIGEIQEGIVARIATERDEHRQREGELRLENTELKLAAQHHEVSSHEMLRDAALKHAAELKATREKFESSLDRLEKKWEARYSTFKADADVQRESELHQLSERKNAQIRSLIEKHDRAFVEVKTYYDDITLNNLALINCLKNELATVKAREEKLEKEAAERASENKRLAEPLEKAKQELAEVRVKLSARERETELVRKAESRSKEAAKISEKLRWENERLQNRLIKIQKERDELYEKFVKAIAEVREKNAAKSIILEKQLSTLNAAVEAKDVQLDEVMRSSSSPAVAASLAKKIEDVIETKNATIANLKREVAELCVAHNDLLGGNMASNCVPVRPSFA</sequence>
<keyword evidence="7" id="KW-1185">Reference proteome</keyword>
<feature type="region of interest" description="Disordered" evidence="2">
    <location>
        <begin position="533"/>
        <end position="570"/>
    </location>
</feature>
<accession>A0A7R9GEA1</accession>
<dbReference type="EMBL" id="CAJPEX010000927">
    <property type="protein sequence ID" value="CAG0917663.1"/>
    <property type="molecule type" value="Genomic_DNA"/>
</dbReference>
<dbReference type="InterPro" id="IPR025593">
    <property type="entry name" value="GAS8_dom"/>
</dbReference>
<dbReference type="PANTHER" id="PTHR10928">
    <property type="entry name" value="SUPPRESSOR OF FUSED"/>
    <property type="match status" value="1"/>
</dbReference>
<organism evidence="6">
    <name type="scientific">Notodromas monacha</name>
    <dbReference type="NCBI Taxonomy" id="399045"/>
    <lineage>
        <taxon>Eukaryota</taxon>
        <taxon>Metazoa</taxon>
        <taxon>Ecdysozoa</taxon>
        <taxon>Arthropoda</taxon>
        <taxon>Crustacea</taxon>
        <taxon>Oligostraca</taxon>
        <taxon>Ostracoda</taxon>
        <taxon>Podocopa</taxon>
        <taxon>Podocopida</taxon>
        <taxon>Cypridocopina</taxon>
        <taxon>Cypridoidea</taxon>
        <taxon>Cyprididae</taxon>
        <taxon>Notodromas</taxon>
    </lineage>
</organism>
<gene>
    <name evidence="6" type="ORF">NMOB1V02_LOCUS5242</name>
</gene>
<dbReference type="Gene3D" id="3.30.1360.230">
    <property type="entry name" value="Sufu, C-terminal domain"/>
    <property type="match status" value="1"/>
</dbReference>
<feature type="domain" description="Suppressor of fused C-terminal" evidence="4">
    <location>
        <begin position="263"/>
        <end position="537"/>
    </location>
</feature>
<name>A0A7R9GEA1_9CRUS</name>
<dbReference type="AlphaFoldDB" id="A0A7R9GEA1"/>
<dbReference type="EMBL" id="OA882964">
    <property type="protein sequence ID" value="CAD7277511.1"/>
    <property type="molecule type" value="Genomic_DNA"/>
</dbReference>
<feature type="coiled-coil region" evidence="1">
    <location>
        <begin position="800"/>
        <end position="900"/>
    </location>
</feature>
<dbReference type="GO" id="GO:0048870">
    <property type="term" value="P:cell motility"/>
    <property type="evidence" value="ECO:0007669"/>
    <property type="project" value="InterPro"/>
</dbReference>
<evidence type="ECO:0000313" key="6">
    <source>
        <dbReference type="EMBL" id="CAD7277511.1"/>
    </source>
</evidence>
<dbReference type="GO" id="GO:0005737">
    <property type="term" value="C:cytoplasm"/>
    <property type="evidence" value="ECO:0007669"/>
    <property type="project" value="TreeGrafter"/>
</dbReference>
<feature type="compositionally biased region" description="Low complexity" evidence="2">
    <location>
        <begin position="545"/>
        <end position="554"/>
    </location>
</feature>